<dbReference type="PROSITE" id="PS00041">
    <property type="entry name" value="HTH_ARAC_FAMILY_1"/>
    <property type="match status" value="1"/>
</dbReference>
<feature type="domain" description="HTH araC/xylS-type" evidence="4">
    <location>
        <begin position="179"/>
        <end position="277"/>
    </location>
</feature>
<dbReference type="PRINTS" id="PR00032">
    <property type="entry name" value="HTHARAC"/>
</dbReference>
<keyword evidence="2" id="KW-0238">DNA-binding</keyword>
<reference evidence="5 6" key="1">
    <citation type="submission" date="2019-03" db="EMBL/GenBank/DDBJ databases">
        <title>This is whole genome sequence of Paenibacillus sp MS74 strain.</title>
        <authorList>
            <person name="Trinh H.N."/>
        </authorList>
    </citation>
    <scope>NUCLEOTIDE SEQUENCE [LARGE SCALE GENOMIC DNA]</scope>
    <source>
        <strain evidence="5 6">MS74</strain>
    </source>
</reference>
<evidence type="ECO:0000256" key="2">
    <source>
        <dbReference type="ARBA" id="ARBA00023125"/>
    </source>
</evidence>
<evidence type="ECO:0000256" key="3">
    <source>
        <dbReference type="ARBA" id="ARBA00023163"/>
    </source>
</evidence>
<dbReference type="PROSITE" id="PS01124">
    <property type="entry name" value="HTH_ARAC_FAMILY_2"/>
    <property type="match status" value="1"/>
</dbReference>
<comment type="caution">
    <text evidence="5">The sequence shown here is derived from an EMBL/GenBank/DDBJ whole genome shotgun (WGS) entry which is preliminary data.</text>
</comment>
<evidence type="ECO:0000313" key="6">
    <source>
        <dbReference type="Proteomes" id="UP000295636"/>
    </source>
</evidence>
<dbReference type="Proteomes" id="UP000295636">
    <property type="component" value="Unassembled WGS sequence"/>
</dbReference>
<dbReference type="PANTHER" id="PTHR43280">
    <property type="entry name" value="ARAC-FAMILY TRANSCRIPTIONAL REGULATOR"/>
    <property type="match status" value="1"/>
</dbReference>
<dbReference type="InterPro" id="IPR018062">
    <property type="entry name" value="HTH_AraC-typ_CS"/>
</dbReference>
<name>A0A4R5KSH5_9BACL</name>
<keyword evidence="3" id="KW-0804">Transcription</keyword>
<evidence type="ECO:0000259" key="4">
    <source>
        <dbReference type="PROSITE" id="PS01124"/>
    </source>
</evidence>
<dbReference type="Gene3D" id="1.10.10.60">
    <property type="entry name" value="Homeodomain-like"/>
    <property type="match status" value="2"/>
</dbReference>
<organism evidence="5 6">
    <name type="scientific">Paenibacillus piri</name>
    <dbReference type="NCBI Taxonomy" id="2547395"/>
    <lineage>
        <taxon>Bacteria</taxon>
        <taxon>Bacillati</taxon>
        <taxon>Bacillota</taxon>
        <taxon>Bacilli</taxon>
        <taxon>Bacillales</taxon>
        <taxon>Paenibacillaceae</taxon>
        <taxon>Paenibacillus</taxon>
    </lineage>
</organism>
<dbReference type="SUPFAM" id="SSF46689">
    <property type="entry name" value="Homeodomain-like"/>
    <property type="match status" value="2"/>
</dbReference>
<dbReference type="PANTHER" id="PTHR43280:SF28">
    <property type="entry name" value="HTH-TYPE TRANSCRIPTIONAL ACTIVATOR RHAS"/>
    <property type="match status" value="1"/>
</dbReference>
<dbReference type="AlphaFoldDB" id="A0A4R5KSH5"/>
<dbReference type="GO" id="GO:0043565">
    <property type="term" value="F:sequence-specific DNA binding"/>
    <property type="evidence" value="ECO:0007669"/>
    <property type="project" value="InterPro"/>
</dbReference>
<proteinExistence type="predicted"/>
<accession>A0A4R5KSH5</accession>
<sequence>MESLFSIYFFANRGGDSTFMEAFTCCSIRTSLIRRHYSGPGKAFMLSEDTYKQWVLMASETGTFHYRIDDRSGVVHVGELVLCPPGLTFYRQTLSPLAFHFVEFSIAISDGQSDLNPNDYMPCGKVTFQNISRIISTFECMRSAPVHYMEHLLDDILFQYLKESAALESDKIPQDEEVQKAVEHIRKHAYEDLSMQHVASLIGLSPSQLTRKFKAELGVSPNVYLTQIRLQKAKTLLTETYASLQQIAEQCGYDNAFYFSRVFSKFVNMSPSQYRKSQQI</sequence>
<dbReference type="OrthoDB" id="2636626at2"/>
<dbReference type="InterPro" id="IPR020449">
    <property type="entry name" value="Tscrpt_reg_AraC-type_HTH"/>
</dbReference>
<dbReference type="InterPro" id="IPR009057">
    <property type="entry name" value="Homeodomain-like_sf"/>
</dbReference>
<protein>
    <submittedName>
        <fullName evidence="5">AraC family transcriptional regulator</fullName>
    </submittedName>
</protein>
<dbReference type="GO" id="GO:0003700">
    <property type="term" value="F:DNA-binding transcription factor activity"/>
    <property type="evidence" value="ECO:0007669"/>
    <property type="project" value="InterPro"/>
</dbReference>
<gene>
    <name evidence="5" type="ORF">E1757_09890</name>
</gene>
<dbReference type="SMART" id="SM00342">
    <property type="entry name" value="HTH_ARAC"/>
    <property type="match status" value="1"/>
</dbReference>
<dbReference type="EMBL" id="SMRT01000003">
    <property type="protein sequence ID" value="TDF98819.1"/>
    <property type="molecule type" value="Genomic_DNA"/>
</dbReference>
<dbReference type="Pfam" id="PF12833">
    <property type="entry name" value="HTH_18"/>
    <property type="match status" value="1"/>
</dbReference>
<keyword evidence="6" id="KW-1185">Reference proteome</keyword>
<evidence type="ECO:0000256" key="1">
    <source>
        <dbReference type="ARBA" id="ARBA00023015"/>
    </source>
</evidence>
<keyword evidence="1" id="KW-0805">Transcription regulation</keyword>
<dbReference type="InterPro" id="IPR018060">
    <property type="entry name" value="HTH_AraC"/>
</dbReference>
<evidence type="ECO:0000313" key="5">
    <source>
        <dbReference type="EMBL" id="TDF98819.1"/>
    </source>
</evidence>